<dbReference type="InterPro" id="IPR013352">
    <property type="entry name" value="Fe_hydrogenase_subset"/>
</dbReference>
<keyword evidence="5" id="KW-0408">Iron</keyword>
<dbReference type="PRINTS" id="PR00419">
    <property type="entry name" value="ADXRDTASE"/>
</dbReference>
<dbReference type="Pfam" id="PF02906">
    <property type="entry name" value="Fe_hyd_lg_C"/>
    <property type="match status" value="1"/>
</dbReference>
<dbReference type="PANTHER" id="PTHR42783:SF3">
    <property type="entry name" value="GLUTAMATE SYNTHASE [NADPH] SMALL CHAIN-RELATED"/>
    <property type="match status" value="1"/>
</dbReference>
<dbReference type="Pfam" id="PF07992">
    <property type="entry name" value="Pyr_redox_2"/>
    <property type="match status" value="1"/>
</dbReference>
<dbReference type="GO" id="GO:0051539">
    <property type="term" value="F:4 iron, 4 sulfur cluster binding"/>
    <property type="evidence" value="ECO:0007669"/>
    <property type="project" value="UniProtKB-KW"/>
</dbReference>
<protein>
    <submittedName>
        <fullName evidence="9">Formate dehydrogenase major subunit</fullName>
    </submittedName>
</protein>
<organism evidence="9 10">
    <name type="scientific">Acetivibrio thermocellus AD2</name>
    <dbReference type="NCBI Taxonomy" id="1138384"/>
    <lineage>
        <taxon>Bacteria</taxon>
        <taxon>Bacillati</taxon>
        <taxon>Bacillota</taxon>
        <taxon>Clostridia</taxon>
        <taxon>Eubacteriales</taxon>
        <taxon>Oscillospiraceae</taxon>
        <taxon>Acetivibrio</taxon>
    </lineage>
</organism>
<dbReference type="PROSITE" id="PS51085">
    <property type="entry name" value="2FE2S_FER_2"/>
    <property type="match status" value="1"/>
</dbReference>
<dbReference type="InterPro" id="IPR036188">
    <property type="entry name" value="FAD/NAD-bd_sf"/>
</dbReference>
<dbReference type="InterPro" id="IPR009051">
    <property type="entry name" value="Helical_ferredxn"/>
</dbReference>
<dbReference type="SUPFAM" id="SSF46548">
    <property type="entry name" value="alpha-helical ferredoxin"/>
    <property type="match status" value="1"/>
</dbReference>
<dbReference type="SUPFAM" id="SSF54862">
    <property type="entry name" value="4Fe-4S ferredoxins"/>
    <property type="match status" value="1"/>
</dbReference>
<keyword evidence="3" id="KW-0677">Repeat</keyword>
<dbReference type="Pfam" id="PF12838">
    <property type="entry name" value="Fer4_7"/>
    <property type="match status" value="1"/>
</dbReference>
<dbReference type="Gene3D" id="3.40.50.1780">
    <property type="match status" value="1"/>
</dbReference>
<dbReference type="GO" id="GO:0008901">
    <property type="term" value="F:ferredoxin hydrogenase activity"/>
    <property type="evidence" value="ECO:0007669"/>
    <property type="project" value="InterPro"/>
</dbReference>
<dbReference type="InterPro" id="IPR003149">
    <property type="entry name" value="Fe_hydrogenase_ssu"/>
</dbReference>
<dbReference type="SMART" id="SM00902">
    <property type="entry name" value="Fe_hyd_SSU"/>
    <property type="match status" value="1"/>
</dbReference>
<keyword evidence="4" id="KW-0560">Oxidoreductase</keyword>
<keyword evidence="1" id="KW-0004">4Fe-4S</keyword>
<dbReference type="PROSITE" id="PS00198">
    <property type="entry name" value="4FE4S_FER_1"/>
    <property type="match status" value="1"/>
</dbReference>
<feature type="domain" description="4Fe-4S ferredoxin-type" evidence="8">
    <location>
        <begin position="620"/>
        <end position="650"/>
    </location>
</feature>
<dbReference type="RefSeq" id="WP_003516923.1">
    <property type="nucleotide sequence ID" value="NZ_CP013828.1"/>
</dbReference>
<evidence type="ECO:0000259" key="7">
    <source>
        <dbReference type="PROSITE" id="PS51085"/>
    </source>
</evidence>
<dbReference type="PANTHER" id="PTHR42783">
    <property type="entry name" value="GLUTAMATE SYNTHASE [NADPH] SMALL CHAIN"/>
    <property type="match status" value="1"/>
</dbReference>
<evidence type="ECO:0000313" key="9">
    <source>
        <dbReference type="EMBL" id="PFH01832.1"/>
    </source>
</evidence>
<dbReference type="SUPFAM" id="SSF54292">
    <property type="entry name" value="2Fe-2S ferredoxin-like"/>
    <property type="match status" value="1"/>
</dbReference>
<dbReference type="InterPro" id="IPR036010">
    <property type="entry name" value="2Fe-2S_ferredoxin-like_sf"/>
</dbReference>
<dbReference type="FunFam" id="3.30.70.20:FF:000035">
    <property type="entry name" value="Iron hydrogenase 1"/>
    <property type="match status" value="1"/>
</dbReference>
<dbReference type="NCBIfam" id="NF009410">
    <property type="entry name" value="PRK12771.1"/>
    <property type="match status" value="1"/>
</dbReference>
<evidence type="ECO:0000313" key="10">
    <source>
        <dbReference type="Proteomes" id="UP000223596"/>
    </source>
</evidence>
<dbReference type="InterPro" id="IPR009016">
    <property type="entry name" value="Fe_hydrogenase"/>
</dbReference>
<dbReference type="InterPro" id="IPR023753">
    <property type="entry name" value="FAD/NAD-binding_dom"/>
</dbReference>
<dbReference type="InterPro" id="IPR028261">
    <property type="entry name" value="DPD_II"/>
</dbReference>
<evidence type="ECO:0000256" key="4">
    <source>
        <dbReference type="ARBA" id="ARBA00023002"/>
    </source>
</evidence>
<dbReference type="GO" id="GO:0005506">
    <property type="term" value="F:iron ion binding"/>
    <property type="evidence" value="ECO:0007669"/>
    <property type="project" value="InterPro"/>
</dbReference>
<feature type="domain" description="2Fe-2S ferredoxin-type" evidence="7">
    <location>
        <begin position="8"/>
        <end position="89"/>
    </location>
</feature>
<dbReference type="Pfam" id="PF02256">
    <property type="entry name" value="Fe_hyd_SSU"/>
    <property type="match status" value="1"/>
</dbReference>
<dbReference type="InterPro" id="IPR017900">
    <property type="entry name" value="4Fe4S_Fe_S_CS"/>
</dbReference>
<dbReference type="Gene3D" id="3.30.70.20">
    <property type="match status" value="1"/>
</dbReference>
<dbReference type="InterPro" id="IPR004108">
    <property type="entry name" value="Fe_hydrogenase_lsu_C"/>
</dbReference>
<reference evidence="9 10" key="1">
    <citation type="submission" date="2017-09" db="EMBL/GenBank/DDBJ databases">
        <title>Evaluation of Pacific Biosciences Sequencing Technology to Finishing C. thermocellum Genome Sequences.</title>
        <authorList>
            <person name="Brown S."/>
        </authorList>
    </citation>
    <scope>NUCLEOTIDE SEQUENCE [LARGE SCALE GENOMIC DNA]</scope>
    <source>
        <strain evidence="9 10">AD2</strain>
    </source>
</reference>
<gene>
    <name evidence="9" type="ORF">M972_11576</name>
</gene>
<dbReference type="Proteomes" id="UP000223596">
    <property type="component" value="Unassembled WGS sequence"/>
</dbReference>
<evidence type="ECO:0000259" key="8">
    <source>
        <dbReference type="PROSITE" id="PS51379"/>
    </source>
</evidence>
<keyword evidence="6" id="KW-0411">Iron-sulfur</keyword>
<dbReference type="PROSITE" id="PS51379">
    <property type="entry name" value="4FE4S_FER_2"/>
    <property type="match status" value="2"/>
</dbReference>
<evidence type="ECO:0000256" key="3">
    <source>
        <dbReference type="ARBA" id="ARBA00022737"/>
    </source>
</evidence>
<dbReference type="CDD" id="cd00207">
    <property type="entry name" value="fer2"/>
    <property type="match status" value="1"/>
</dbReference>
<dbReference type="Gene3D" id="3.40.950.10">
    <property type="entry name" value="Fe-only Hydrogenase (Larger Subunit), Chain L, domain 3"/>
    <property type="match status" value="1"/>
</dbReference>
<evidence type="ECO:0000256" key="6">
    <source>
        <dbReference type="ARBA" id="ARBA00023014"/>
    </source>
</evidence>
<evidence type="ECO:0000256" key="5">
    <source>
        <dbReference type="ARBA" id="ARBA00023004"/>
    </source>
</evidence>
<dbReference type="EMBL" id="PDBW01000001">
    <property type="protein sequence ID" value="PFH01832.1"/>
    <property type="molecule type" value="Genomic_DNA"/>
</dbReference>
<dbReference type="InterPro" id="IPR042204">
    <property type="entry name" value="2Fe-2S-bd_N"/>
</dbReference>
<dbReference type="SUPFAM" id="SSF51971">
    <property type="entry name" value="Nucleotide-binding domain"/>
    <property type="match status" value="1"/>
</dbReference>
<dbReference type="Pfam" id="PF14691">
    <property type="entry name" value="Fer4_20"/>
    <property type="match status" value="1"/>
</dbReference>
<dbReference type="NCBIfam" id="TIGR02512">
    <property type="entry name" value="FeFe_hydrog_A"/>
    <property type="match status" value="1"/>
</dbReference>
<name>A0AB36TD21_ACETH</name>
<dbReference type="InterPro" id="IPR036991">
    <property type="entry name" value="Fe_hydrogenase_ssu_sf"/>
</dbReference>
<evidence type="ECO:0000256" key="1">
    <source>
        <dbReference type="ARBA" id="ARBA00022485"/>
    </source>
</evidence>
<dbReference type="Pfam" id="PF13510">
    <property type="entry name" value="Fer2_4"/>
    <property type="match status" value="1"/>
</dbReference>
<accession>A0AB36TD21</accession>
<dbReference type="Gene3D" id="1.10.1060.10">
    <property type="entry name" value="Alpha-helical ferredoxin"/>
    <property type="match status" value="2"/>
</dbReference>
<feature type="domain" description="4Fe-4S ferredoxin-type" evidence="8">
    <location>
        <begin position="664"/>
        <end position="692"/>
    </location>
</feature>
<dbReference type="Gene3D" id="4.10.260.20">
    <property type="entry name" value="Iron hydrogenase, small subunit"/>
    <property type="match status" value="1"/>
</dbReference>
<keyword evidence="2" id="KW-0479">Metal-binding</keyword>
<dbReference type="InterPro" id="IPR001041">
    <property type="entry name" value="2Fe-2S_ferredoxin-type"/>
</dbReference>
<proteinExistence type="predicted"/>
<dbReference type="Gene3D" id="3.50.50.60">
    <property type="entry name" value="FAD/NAD(P)-binding domain"/>
    <property type="match status" value="2"/>
</dbReference>
<comment type="caution">
    <text evidence="9">The sequence shown here is derived from an EMBL/GenBank/DDBJ whole genome shotgun (WGS) entry which is preliminary data.</text>
</comment>
<sequence length="1149" mass="127679">MKTLENHNRIKVTVNGREIEVYDNLTILQALLQEDIHIPHLCYDIRLERSNGNCGLCVVTLISPDGERDVKACQTPIKEGMVICTNTPKLENYRKIRLEQLLSDHNADCVAPCVMTCPANIDIQSYLRHVGNGDFEAAIRVIKERNPFPIVCGRVCPHTCESQCRRNLVDAPVAINYVKRFAADWDMARPEPWTPEKKPPTGKKIAIVEAGPSGLSAAYYSAIKGHDVTVFERQPHPGGMMRYGIPEYRLPKAILDKEIEMIKKLGVKIMTEKALGIHIRLEDLSKDFDAVYLAIGSWQATPMHIEGEKLDGVWAGINYLEQVAKNVDIPLGDNVVVIGGGNTAIDCARTALRKGAKSVKLVYRRTREEMPAAPYEVEEAIHEGVEMIFLMAPTKIIVKDGKKKLVCIRMQLGEPDRSGRRRPVPIEGSEVEIDADTIIGAIGQSTNTQFLYNDLPVKLNKWGDIEVNGKTLQTSEYNIFAGGDCVTGPATVIQAVAAGRQAAESMDSFLMKGYIKEANIDYSCSRGSMEDLPKWEFREIPKVPRAVMPSLSLEERKNNFNEVELGLSEEVARKEARRCLKCGCSARFTCDLRKEASNHGIVYEEPIHDRPYIPKVDDHPFIVRDHNKCISCGRCIAACAEIEGPGVLTFYMKNGRQLVGTKSGLPLRDTDCVSCGQCVTACPCAALDYRRERGKVVRAINDPKKTVVGFVAPAVRSLISNTFGVSYEEASPFMAGLLKKLGFDKVFDFTFAADLTIVEETTEFLSRIQNKGVMPQFTSCCPGWINFVEKRYPEIIPHLSTCKSPQMMMGATVKNHYAKLMGINKEDLFVVSIVPCLAKKYEAARPEFIHDGIRDVDAVLTTTEMLEMMELADIKPSEVVPQEFDEPYKQVSGAGILFGASGGVAEAALRMAVEKLTGKVLTDHLEFEEIRGFEGVKESTIDVNGTKVRVAVVSGLKNAEPIIEKILNGVDVGYDLIEVMACPGGCICGAGHPVPEKIDSLEKRQQVLVNIDKVSKYRKSQENPDILRLYNEFYGEPNSPLAHELLHTHYTPKHGDSTCSPERKKGTAAFDVQEFTICMCESCMEKGAENLYNDLSSKIRLFKMDPFVQIKRIRLKETHPGKGVYIALNGKQIEEPMLSGNIPDESESE</sequence>
<evidence type="ECO:0000256" key="2">
    <source>
        <dbReference type="ARBA" id="ARBA00022723"/>
    </source>
</evidence>
<dbReference type="Gene3D" id="3.10.20.440">
    <property type="entry name" value="2Fe-2S iron-sulphur cluster binding domain, sarcosine oxidase, alpha subunit, N-terminal domain"/>
    <property type="match status" value="1"/>
</dbReference>
<dbReference type="AlphaFoldDB" id="A0AB36TD21"/>
<dbReference type="InterPro" id="IPR017896">
    <property type="entry name" value="4Fe4S_Fe-S-bd"/>
</dbReference>
<dbReference type="SUPFAM" id="SSF53920">
    <property type="entry name" value="Fe-only hydrogenase"/>
    <property type="match status" value="1"/>
</dbReference>